<comment type="similarity">
    <text evidence="1 9">Belongs to the paramyxoviruses nucleocapsid family.</text>
</comment>
<comment type="subcellular location">
    <subcellularLocation>
        <location evidence="9">Virion</location>
    </subcellularLocation>
    <subcellularLocation>
        <location evidence="9">Host cytoplasm</location>
    </subcellularLocation>
</comment>
<keyword evidence="4 9" id="KW-0946">Virion</keyword>
<keyword evidence="7 9" id="KW-1035">Host cytoplasm</keyword>
<evidence type="ECO:0000256" key="3">
    <source>
        <dbReference type="ARBA" id="ARBA00022561"/>
    </source>
</evidence>
<evidence type="ECO:0000256" key="8">
    <source>
        <dbReference type="ARBA" id="ARBA00023274"/>
    </source>
</evidence>
<evidence type="ECO:0000256" key="2">
    <source>
        <dbReference type="ARBA" id="ARBA00022497"/>
    </source>
</evidence>
<reference evidence="11 12" key="2">
    <citation type="journal article" date="2012" name="Arch. Virol.">
        <title>Genome characterization of Salem virus reveals its evolutionary intermediate status in the subfamily Paramyxovirinae.</title>
        <authorList>
            <person name="Anderson D.E."/>
            <person name="Dubovi E.J."/>
            <person name="Yu M."/>
            <person name="Wang L.F."/>
            <person name="Renshaw R.W."/>
        </authorList>
    </citation>
    <scope>NUCLEOTIDE SEQUENCE [LARGE SCALE GENOMIC DNA]</scope>
</reference>
<keyword evidence="5 9" id="KW-0694">RNA-binding</keyword>
<sequence>MSTVLSTLKASKHGKLTRVEAATSGIHMLGLKSSLLIPVPGVKGINLRWKLLLKLLRIISNSKSSSSIVTGAIMCVLVLFAESPGALIQRIVDDPDVSIRLVDVIEDKDGELTFASRGLDLAGKANDYFALGRRYYAGEELKSPFLNPDRIPREIEDPDEFNLILASVCTQIWTLLAKAVTAPATAQDSEDRRWTKYTQQRRVHSDIRLSKEWTDTVRAKISQSLSLRRFMVNLMIEVKKTPGHKPRLAELIIDVDNYIEEAGLAGFILTVKYAIDTKYPAIALHEFQGELTTLEHLMKLYLEMGQHAPYMVILENSLQNKFSPGNYPLIWSYAIGVGVELEKSMAGLNYNRPYFDMSYFRLGQEMVRRFAGVVSHRVAEELNISEEEREILKEVSRAAGTHKSTTKEGPRQSSLGYLGTDPERMTTDEQLTRGVSRSNAEDDRESVNLTLMDDSDYDDDQYEEGPSQSYRVDDSSKKGKDTGMRARGLEYLRSLMVGTKEPKDREEISADKTTNPTSSGKSDIPTANQALDGETEKSTLDL</sequence>
<keyword evidence="8 9" id="KW-0687">Ribonucleoprotein</keyword>
<keyword evidence="12" id="KW-1185">Reference proteome</keyword>
<dbReference type="InterPro" id="IPR002021">
    <property type="entry name" value="Paramyx_ncap"/>
</dbReference>
<dbReference type="GO" id="GO:0030430">
    <property type="term" value="C:host cell cytoplasm"/>
    <property type="evidence" value="ECO:0007669"/>
    <property type="project" value="UniProtKB-SubCell"/>
</dbReference>
<dbReference type="GO" id="GO:0019013">
    <property type="term" value="C:viral nucleocapsid"/>
    <property type="evidence" value="ECO:0007669"/>
    <property type="project" value="UniProtKB-KW"/>
</dbReference>
<evidence type="ECO:0000256" key="7">
    <source>
        <dbReference type="ARBA" id="ARBA00023200"/>
    </source>
</evidence>
<organism evidence="11 12">
    <name type="scientific">Salem virus</name>
    <dbReference type="NCBI Taxonomy" id="120499"/>
    <lineage>
        <taxon>Viruses</taxon>
        <taxon>Riboviria</taxon>
        <taxon>Orthornavirae</taxon>
        <taxon>Negarnaviricota</taxon>
        <taxon>Haploviricotina</taxon>
        <taxon>Monjiviricetes</taxon>
        <taxon>Mononegavirales</taxon>
        <taxon>Paramyxoviridae</taxon>
        <taxon>Orthoparamyxovirinae</taxon>
        <taxon>Salemvirus</taxon>
        <taxon>Salemvirus salemense</taxon>
    </lineage>
</organism>
<dbReference type="GO" id="GO:0003723">
    <property type="term" value="F:RNA binding"/>
    <property type="evidence" value="ECO:0007669"/>
    <property type="project" value="UniProtKB-KW"/>
</dbReference>
<evidence type="ECO:0000256" key="10">
    <source>
        <dbReference type="SAM" id="MobiDB-lite"/>
    </source>
</evidence>
<feature type="compositionally biased region" description="Acidic residues" evidence="10">
    <location>
        <begin position="453"/>
        <end position="463"/>
    </location>
</feature>
<dbReference type="GO" id="GO:0019029">
    <property type="term" value="C:helical viral capsid"/>
    <property type="evidence" value="ECO:0007669"/>
    <property type="project" value="UniProtKB-KW"/>
</dbReference>
<feature type="compositionally biased region" description="Basic and acidic residues" evidence="10">
    <location>
        <begin position="421"/>
        <end position="431"/>
    </location>
</feature>
<dbReference type="OrthoDB" id="3094at10239"/>
<feature type="compositionally biased region" description="Basic and acidic residues" evidence="10">
    <location>
        <begin position="500"/>
        <end position="510"/>
    </location>
</feature>
<keyword evidence="6 9" id="KW-0543">Viral nucleoprotein</keyword>
<dbReference type="Proteomes" id="UP000153605">
    <property type="component" value="Segment"/>
</dbReference>
<dbReference type="Pfam" id="PF00973">
    <property type="entry name" value="Paramyxo_ncap"/>
    <property type="match status" value="1"/>
</dbReference>
<reference evidence="11 12" key="1">
    <citation type="journal article" date="2000" name="Virology">
        <title>Identification and phylogenetic comparison of Salem virus, a novel paramyxovirus of horses.</title>
        <authorList>
            <person name="Renshaw R.W."/>
            <person name="Glaser A.L."/>
            <person name="Van Campen H."/>
            <person name="Weiland F."/>
            <person name="Dubovi E.J."/>
        </authorList>
    </citation>
    <scope>NUCLEOTIDE SEQUENCE [LARGE SCALE GENOMIC DNA]</scope>
</reference>
<keyword evidence="2 9" id="KW-1139">Helical capsid protein</keyword>
<comment type="function">
    <text evidence="9">Forms the helical nucleocapsid (NC), protecting the genome from nucleases.</text>
</comment>
<dbReference type="GeneID" id="21011778"/>
<evidence type="ECO:0000256" key="4">
    <source>
        <dbReference type="ARBA" id="ARBA00022844"/>
    </source>
</evidence>
<name>Q9IZC1_9MONO</name>
<feature type="compositionally biased region" description="Basic and acidic residues" evidence="10">
    <location>
        <begin position="471"/>
        <end position="490"/>
    </location>
</feature>
<feature type="compositionally biased region" description="Polar residues" evidence="10">
    <location>
        <begin position="511"/>
        <end position="529"/>
    </location>
</feature>
<dbReference type="RefSeq" id="YP_009094332.1">
    <property type="nucleotide sequence ID" value="NC_025386.1"/>
</dbReference>
<evidence type="ECO:0000313" key="12">
    <source>
        <dbReference type="Proteomes" id="UP000153605"/>
    </source>
</evidence>
<proteinExistence type="inferred from homology"/>
<evidence type="ECO:0000256" key="1">
    <source>
        <dbReference type="ARBA" id="ARBA00007642"/>
    </source>
</evidence>
<comment type="subunit">
    <text evidence="9">Homomultimer; forms the nucleocapsid. Binds to the viral genomic RNA. N0 interacts with the phosphoprotein (via N-terminus); this interaction allows P to chaperon N0 to avoid N polymerization before encapsidation. Interacts as N-RNA template with the phosphoprotein (via C-terminus); this interaction positions the polymerase on the template.</text>
</comment>
<evidence type="ECO:0000256" key="5">
    <source>
        <dbReference type="ARBA" id="ARBA00022884"/>
    </source>
</evidence>
<dbReference type="GO" id="GO:0005198">
    <property type="term" value="F:structural molecule activity"/>
    <property type="evidence" value="ECO:0007669"/>
    <property type="project" value="InterPro"/>
</dbReference>
<dbReference type="KEGG" id="vg:21011778"/>
<dbReference type="GO" id="GO:1990904">
    <property type="term" value="C:ribonucleoprotein complex"/>
    <property type="evidence" value="ECO:0007669"/>
    <property type="project" value="UniProtKB-KW"/>
</dbReference>
<keyword evidence="3 9" id="KW-0167">Capsid protein</keyword>
<evidence type="ECO:0000256" key="9">
    <source>
        <dbReference type="RuleBase" id="RU361245"/>
    </source>
</evidence>
<gene>
    <name evidence="11" type="primary">N</name>
</gene>
<protein>
    <recommendedName>
        <fullName evidence="9">Nucleocapsid</fullName>
    </recommendedName>
    <alternativeName>
        <fullName evidence="9">Nucleocapsid protein</fullName>
    </alternativeName>
</protein>
<feature type="region of interest" description="Disordered" evidence="10">
    <location>
        <begin position="396"/>
        <end position="542"/>
    </location>
</feature>
<evidence type="ECO:0000256" key="6">
    <source>
        <dbReference type="ARBA" id="ARBA00023086"/>
    </source>
</evidence>
<evidence type="ECO:0000313" key="11">
    <source>
        <dbReference type="EMBL" id="AAF63741.2"/>
    </source>
</evidence>
<dbReference type="EMBL" id="JQ697837">
    <property type="protein sequence ID" value="AAF63741.2"/>
    <property type="molecule type" value="Viral_cRNA"/>
</dbReference>
<accession>Q9IZC1</accession>